<name>A0ABR3XNM9_9EURO</name>
<keyword evidence="3" id="KW-1185">Reference proteome</keyword>
<feature type="domain" description="NmrA-like" evidence="1">
    <location>
        <begin position="6"/>
        <end position="241"/>
    </location>
</feature>
<evidence type="ECO:0000313" key="2">
    <source>
        <dbReference type="EMBL" id="KAL1877304.1"/>
    </source>
</evidence>
<accession>A0ABR3XNM9</accession>
<dbReference type="Gene3D" id="3.40.50.720">
    <property type="entry name" value="NAD(P)-binding Rossmann-like Domain"/>
    <property type="match status" value="1"/>
</dbReference>
<protein>
    <recommendedName>
        <fullName evidence="1">NmrA-like domain-containing protein</fullName>
    </recommendedName>
</protein>
<dbReference type="Gene3D" id="3.90.25.10">
    <property type="entry name" value="UDP-galactose 4-epimerase, domain 1"/>
    <property type="match status" value="1"/>
</dbReference>
<comment type="caution">
    <text evidence="2">The sequence shown here is derived from an EMBL/GenBank/DDBJ whole genome shotgun (WGS) entry which is preliminary data.</text>
</comment>
<proteinExistence type="predicted"/>
<dbReference type="SUPFAM" id="SSF51735">
    <property type="entry name" value="NAD(P)-binding Rossmann-fold domains"/>
    <property type="match status" value="1"/>
</dbReference>
<gene>
    <name evidence="2" type="ORF">Plec18167_004994</name>
</gene>
<evidence type="ECO:0000313" key="3">
    <source>
        <dbReference type="Proteomes" id="UP001583193"/>
    </source>
</evidence>
<dbReference type="Pfam" id="PF05368">
    <property type="entry name" value="NmrA"/>
    <property type="match status" value="1"/>
</dbReference>
<dbReference type="CDD" id="cd05269">
    <property type="entry name" value="TMR_SDR_a"/>
    <property type="match status" value="1"/>
</dbReference>
<organism evidence="2 3">
    <name type="scientific">Paecilomyces lecythidis</name>
    <dbReference type="NCBI Taxonomy" id="3004212"/>
    <lineage>
        <taxon>Eukaryota</taxon>
        <taxon>Fungi</taxon>
        <taxon>Dikarya</taxon>
        <taxon>Ascomycota</taxon>
        <taxon>Pezizomycotina</taxon>
        <taxon>Eurotiomycetes</taxon>
        <taxon>Eurotiomycetidae</taxon>
        <taxon>Eurotiales</taxon>
        <taxon>Thermoascaceae</taxon>
        <taxon>Paecilomyces</taxon>
    </lineage>
</organism>
<dbReference type="PANTHER" id="PTHR47129:SF1">
    <property type="entry name" value="NMRA-LIKE DOMAIN-CONTAINING PROTEIN"/>
    <property type="match status" value="1"/>
</dbReference>
<sequence length="315" mass="35482">MSLKYLITGATGGLGAEVLNYFINNVPTSQFAAASSKESNRKQFEDRGLAFRVVNYDDKESLKRSLTGVENLLFVSTNVFDNERRAKQHENVVEAAKRAGVGHVWYTSLAFGGFKSDSKASIQLAHLVTEQLLEKSGITYTSIREGIYTEAFPIFLGWYPDTQTVYLPFEGRAAYTSRTELGEATARLMVRGGYENQIVLLTAREVLRFKDIVDVINETTDRHVELKFVSPDEYVRISANNDQGGKPAAFFKGVVSWYEALRDGDGETTDALMADLLGREPKGAREVIRELLSKDRDYTWHQNYFNREGNSVIQR</sequence>
<dbReference type="InterPro" id="IPR036291">
    <property type="entry name" value="NAD(P)-bd_dom_sf"/>
</dbReference>
<dbReference type="EMBL" id="JAVDPF010000014">
    <property type="protein sequence ID" value="KAL1877304.1"/>
    <property type="molecule type" value="Genomic_DNA"/>
</dbReference>
<evidence type="ECO:0000259" key="1">
    <source>
        <dbReference type="Pfam" id="PF05368"/>
    </source>
</evidence>
<dbReference type="PANTHER" id="PTHR47129">
    <property type="entry name" value="QUINONE OXIDOREDUCTASE 2"/>
    <property type="match status" value="1"/>
</dbReference>
<dbReference type="Proteomes" id="UP001583193">
    <property type="component" value="Unassembled WGS sequence"/>
</dbReference>
<dbReference type="InterPro" id="IPR008030">
    <property type="entry name" value="NmrA-like"/>
</dbReference>
<dbReference type="InterPro" id="IPR052718">
    <property type="entry name" value="NmrA-type_oxidoreductase"/>
</dbReference>
<reference evidence="2 3" key="1">
    <citation type="journal article" date="2024" name="IMA Fungus">
        <title>IMA Genome - F19 : A genome assembly and annotation guide to empower mycologists, including annotated draft genome sequences of Ceratocystis pirilliformis, Diaporthe australafricana, Fusarium ophioides, Paecilomyces lecythidis, and Sporothrix stenoceras.</title>
        <authorList>
            <person name="Aylward J."/>
            <person name="Wilson A.M."/>
            <person name="Visagie C.M."/>
            <person name="Spraker J."/>
            <person name="Barnes I."/>
            <person name="Buitendag C."/>
            <person name="Ceriani C."/>
            <person name="Del Mar Angel L."/>
            <person name="du Plessis D."/>
            <person name="Fuchs T."/>
            <person name="Gasser K."/>
            <person name="Kramer D."/>
            <person name="Li W."/>
            <person name="Munsamy K."/>
            <person name="Piso A."/>
            <person name="Price J.L."/>
            <person name="Sonnekus B."/>
            <person name="Thomas C."/>
            <person name="van der Nest A."/>
            <person name="van Dijk A."/>
            <person name="van Heerden A."/>
            <person name="van Vuuren N."/>
            <person name="Yilmaz N."/>
            <person name="Duong T.A."/>
            <person name="van der Merwe N.A."/>
            <person name="Wingfield M.J."/>
            <person name="Wingfield B.D."/>
        </authorList>
    </citation>
    <scope>NUCLEOTIDE SEQUENCE [LARGE SCALE GENOMIC DNA]</scope>
    <source>
        <strain evidence="2 3">CMW 18167</strain>
    </source>
</reference>